<proteinExistence type="predicted"/>
<dbReference type="EMBL" id="CP011371">
    <property type="protein sequence ID" value="AKJ29495.1"/>
    <property type="molecule type" value="Genomic_DNA"/>
</dbReference>
<protein>
    <submittedName>
        <fullName evidence="1">Uncharacterized protein</fullName>
    </submittedName>
</protein>
<name>A0A0G3BSG9_9BURK</name>
<dbReference type="KEGG" id="pbh:AAW51_2804"/>
<evidence type="ECO:0000313" key="1">
    <source>
        <dbReference type="EMBL" id="AKJ29495.1"/>
    </source>
</evidence>
<dbReference type="AlphaFoldDB" id="A0A0G3BSG9"/>
<accession>A0A0G3BSG9</accession>
<dbReference type="RefSeq" id="WP_047195098.1">
    <property type="nucleotide sequence ID" value="NZ_CP011371.1"/>
</dbReference>
<dbReference type="STRING" id="413882.AAW51_2804"/>
<gene>
    <name evidence="1" type="ORF">AAW51_2804</name>
</gene>
<dbReference type="Proteomes" id="UP000035352">
    <property type="component" value="Chromosome"/>
</dbReference>
<sequence length="178" mass="19298">MNDCTDATASSLAIDGPVPGPRLEVLITDPLKRWVHWQLETTINVLENAQSLRITQIEAARAARDRRHLAGEQVDTAEHPAQLADLLQALWCSDAADSLQYWHDVLDAVCRMHLDLIASVGAAADHSAAKAMRSAMAAVQGGLHEGLGPFDDLVNAAHYHCLAMPPANGPDCFRMRFG</sequence>
<keyword evidence="2" id="KW-1185">Reference proteome</keyword>
<organism evidence="1 2">
    <name type="scientific">Caldimonas brevitalea</name>
    <dbReference type="NCBI Taxonomy" id="413882"/>
    <lineage>
        <taxon>Bacteria</taxon>
        <taxon>Pseudomonadati</taxon>
        <taxon>Pseudomonadota</taxon>
        <taxon>Betaproteobacteria</taxon>
        <taxon>Burkholderiales</taxon>
        <taxon>Sphaerotilaceae</taxon>
        <taxon>Caldimonas</taxon>
    </lineage>
</organism>
<evidence type="ECO:0000313" key="2">
    <source>
        <dbReference type="Proteomes" id="UP000035352"/>
    </source>
</evidence>
<reference evidence="1 2" key="1">
    <citation type="submission" date="2015-05" db="EMBL/GenBank/DDBJ databases">
        <authorList>
            <person name="Tang B."/>
            <person name="Yu Y."/>
        </authorList>
    </citation>
    <scope>NUCLEOTIDE SEQUENCE [LARGE SCALE GENOMIC DNA]</scope>
    <source>
        <strain evidence="1 2">DSM 7029</strain>
    </source>
</reference>